<feature type="transmembrane region" description="Helical" evidence="11">
    <location>
        <begin position="26"/>
        <end position="47"/>
    </location>
</feature>
<evidence type="ECO:0000256" key="11">
    <source>
        <dbReference type="SAM" id="Phobius"/>
    </source>
</evidence>
<keyword evidence="4 8" id="KW-0520">NAD</keyword>
<feature type="binding site" evidence="8">
    <location>
        <position position="306"/>
    </location>
    <ligand>
        <name>sn-glycerol 3-phosphate</name>
        <dbReference type="ChEBI" id="CHEBI:57597"/>
    </ligand>
</feature>
<evidence type="ECO:0000256" key="3">
    <source>
        <dbReference type="ARBA" id="ARBA00023002"/>
    </source>
</evidence>
<comment type="subcellular location">
    <subcellularLocation>
        <location evidence="8">Cytoplasm</location>
    </subcellularLocation>
</comment>
<evidence type="ECO:0000259" key="13">
    <source>
        <dbReference type="Pfam" id="PF07479"/>
    </source>
</evidence>
<dbReference type="InterPro" id="IPR013328">
    <property type="entry name" value="6PGD_dom2"/>
</dbReference>
<sequence>MQVFYYLFLFYDLIIVVEKNSTLFLIIKKTFVIFAVTFFMTVFAILITRKKLYFMKITIIGSGAWGSTLAQVLTDNNNQVLLYDTNLSYVEKINQGKHPIFNDPLVNVKAVSCLKQALDYSDLIVLAVPIKSMRHLLKQFALMLNTPKSFVNVSKGIEPLTFLRVSEIVKQVIPAPLLANFASLMGPSHAEEVILRKLTLLTAASSNPAFALEIQKLFSCPNYLKVYTSSDLVGNEICSAFKNVLALINGILVAKNFGINSQAALMSRGILEMSRLVTFYQGNPQTVLGLPGLGDLIVTAFSKYSRNFNAGAKIAAGITYQQIIDSSLQTIEGFQTLNAFYQLQLKHNLDLPIIKASYQLIFESKPFYTVFETLMQRPFKSEF</sequence>
<evidence type="ECO:0000256" key="10">
    <source>
        <dbReference type="RuleBase" id="RU000439"/>
    </source>
</evidence>
<feature type="binding site" evidence="8">
    <location>
        <position position="307"/>
    </location>
    <ligand>
        <name>sn-glycerol 3-phosphate</name>
        <dbReference type="ChEBI" id="CHEBI:57597"/>
    </ligand>
</feature>
<evidence type="ECO:0000256" key="7">
    <source>
        <dbReference type="ARBA" id="ARBA00023264"/>
    </source>
</evidence>
<dbReference type="PRINTS" id="PR00077">
    <property type="entry name" value="GPDHDRGNASE"/>
</dbReference>
<keyword evidence="6 8" id="KW-0594">Phospholipid biosynthesis</keyword>
<dbReference type="InterPro" id="IPR036291">
    <property type="entry name" value="NAD(P)-bd_dom_sf"/>
</dbReference>
<accession>A0ABN4S1D4</accession>
<protein>
    <recommendedName>
        <fullName evidence="8">Glycerol-3-phosphate dehydrogenase [NAD(P)+]</fullName>
        <ecNumber evidence="8">1.1.1.94</ecNumber>
    </recommendedName>
    <alternativeName>
        <fullName evidence="8">NAD(P)(+)-dependent glycerol-3-phosphate dehydrogenase</fullName>
    </alternativeName>
    <alternativeName>
        <fullName evidence="8">NAD(P)H-dependent dihydroxyacetone-phosphate reductase</fullName>
    </alternativeName>
</protein>
<evidence type="ECO:0000256" key="6">
    <source>
        <dbReference type="ARBA" id="ARBA00023209"/>
    </source>
</evidence>
<evidence type="ECO:0000256" key="2">
    <source>
        <dbReference type="ARBA" id="ARBA00022516"/>
    </source>
</evidence>
<comment type="function">
    <text evidence="8">Catalyzes the reduction of the glycolytic intermediate dihydroxyacetone phosphate (DHAP) to sn-glycerol 3-phosphate (G3P), the key precursor for phospholipid synthesis.</text>
</comment>
<feature type="binding site" evidence="8">
    <location>
        <position position="332"/>
    </location>
    <ligand>
        <name>NADPH</name>
        <dbReference type="ChEBI" id="CHEBI:57783"/>
    </ligand>
</feature>
<evidence type="ECO:0000313" key="14">
    <source>
        <dbReference type="EMBL" id="AOF54851.1"/>
    </source>
</evidence>
<dbReference type="Gene3D" id="1.10.1040.10">
    <property type="entry name" value="N-(1-d-carboxylethyl)-l-norvaline Dehydrogenase, domain 2"/>
    <property type="match status" value="1"/>
</dbReference>
<keyword evidence="11" id="KW-1133">Transmembrane helix</keyword>
<keyword evidence="8" id="KW-0521">NADP</keyword>
<dbReference type="PROSITE" id="PS00957">
    <property type="entry name" value="NAD_G3PDH"/>
    <property type="match status" value="1"/>
</dbReference>
<dbReference type="Proteomes" id="UP000224287">
    <property type="component" value="Chromosome"/>
</dbReference>
<feature type="binding site" evidence="8">
    <location>
        <position position="306"/>
    </location>
    <ligand>
        <name>NADPH</name>
        <dbReference type="ChEBI" id="CHEBI:57783"/>
    </ligand>
</feature>
<dbReference type="SUPFAM" id="SSF48179">
    <property type="entry name" value="6-phosphogluconate dehydrogenase C-terminal domain-like"/>
    <property type="match status" value="1"/>
</dbReference>
<keyword evidence="8" id="KW-0963">Cytoplasm</keyword>
<feature type="binding site" evidence="8">
    <location>
        <position position="190"/>
    </location>
    <ligand>
        <name>NADPH</name>
        <dbReference type="ChEBI" id="CHEBI:57783"/>
    </ligand>
</feature>
<evidence type="ECO:0000256" key="5">
    <source>
        <dbReference type="ARBA" id="ARBA00023098"/>
    </source>
</evidence>
<dbReference type="InterPro" id="IPR008927">
    <property type="entry name" value="6-PGluconate_DH-like_C_sf"/>
</dbReference>
<keyword evidence="7 8" id="KW-1208">Phospholipid metabolism</keyword>
<keyword evidence="2 8" id="KW-0444">Lipid biosynthesis</keyword>
<evidence type="ECO:0000256" key="4">
    <source>
        <dbReference type="ARBA" id="ARBA00023027"/>
    </source>
</evidence>
<comment type="caution">
    <text evidence="8">Lacks conserved residue(s) required for the propagation of feature annotation.</text>
</comment>
<keyword evidence="8" id="KW-0547">Nucleotide-binding</keyword>
<feature type="binding site" evidence="8">
    <location>
        <position position="188"/>
    </location>
    <ligand>
        <name>sn-glycerol 3-phosphate</name>
        <dbReference type="ChEBI" id="CHEBI:57597"/>
    </ligand>
</feature>
<dbReference type="NCBIfam" id="NF000942">
    <property type="entry name" value="PRK00094.1-4"/>
    <property type="match status" value="1"/>
</dbReference>
<dbReference type="PANTHER" id="PTHR11728:SF1">
    <property type="entry name" value="GLYCEROL-3-PHOSPHATE DEHYDROGENASE [NAD(+)] 2, CHLOROPLASTIC"/>
    <property type="match status" value="1"/>
</dbReference>
<comment type="pathway">
    <text evidence="8">Membrane lipid metabolism; glycerophospholipid metabolism.</text>
</comment>
<gene>
    <name evidence="8 14" type="primary">gpsA</name>
    <name evidence="14" type="ORF">MBSPM3_v1c3410</name>
</gene>
<feature type="domain" description="Glycerol-3-phosphate dehydrogenase NAD-dependent N-terminal" evidence="12">
    <location>
        <begin position="56"/>
        <end position="210"/>
    </location>
</feature>
<feature type="binding site" evidence="8">
    <location>
        <position position="305"/>
    </location>
    <ligand>
        <name>sn-glycerol 3-phosphate</name>
        <dbReference type="ChEBI" id="CHEBI:57597"/>
    </ligand>
</feature>
<reference evidence="14" key="1">
    <citation type="submission" date="2016-04" db="EMBL/GenBank/DDBJ databases">
        <title>Complete genome sequence of maize bushy stunt phytoplasma M3.</title>
        <authorList>
            <person name="Orlovskis Z."/>
            <person name="Canale M.C."/>
            <person name="Haryono M."/>
            <person name="Lopes J.R.S."/>
            <person name="Kuo C.-H."/>
            <person name="Hogenhout S.A."/>
        </authorList>
    </citation>
    <scope>NUCLEOTIDE SEQUENCE [LARGE SCALE GENOMIC DNA]</scope>
    <source>
        <strain evidence="14">M3</strain>
    </source>
</reference>
<evidence type="ECO:0000256" key="9">
    <source>
        <dbReference type="RuleBase" id="RU000437"/>
    </source>
</evidence>
<dbReference type="InterPro" id="IPR006168">
    <property type="entry name" value="G3P_DH_NAD-dep"/>
</dbReference>
<keyword evidence="5 8" id="KW-0443">Lipid metabolism</keyword>
<dbReference type="InterPro" id="IPR006109">
    <property type="entry name" value="G3P_DH_NAD-dep_C"/>
</dbReference>
<evidence type="ECO:0000256" key="1">
    <source>
        <dbReference type="ARBA" id="ARBA00011009"/>
    </source>
</evidence>
<comment type="catalytic activity">
    <reaction evidence="8">
        <text>sn-glycerol 3-phosphate + NAD(+) = dihydroxyacetone phosphate + NADH + H(+)</text>
        <dbReference type="Rhea" id="RHEA:11092"/>
        <dbReference type="ChEBI" id="CHEBI:15378"/>
        <dbReference type="ChEBI" id="CHEBI:57540"/>
        <dbReference type="ChEBI" id="CHEBI:57597"/>
        <dbReference type="ChEBI" id="CHEBI:57642"/>
        <dbReference type="ChEBI" id="CHEBI:57945"/>
        <dbReference type="EC" id="1.1.1.94"/>
    </reaction>
</comment>
<dbReference type="Gene3D" id="3.40.50.720">
    <property type="entry name" value="NAD(P)-binding Rossmann-like Domain"/>
    <property type="match status" value="1"/>
</dbReference>
<feature type="binding site" evidence="8">
    <location>
        <position position="155"/>
    </location>
    <ligand>
        <name>sn-glycerol 3-phosphate</name>
        <dbReference type="ChEBI" id="CHEBI:57597"/>
    </ligand>
</feature>
<comment type="similarity">
    <text evidence="1 8 9">Belongs to the NAD-dependent glycerol-3-phosphate dehydrogenase family.</text>
</comment>
<organism evidence="14 15">
    <name type="scientific">Maize bushy stunt phytoplasma</name>
    <dbReference type="NCBI Taxonomy" id="202462"/>
    <lineage>
        <taxon>Bacteria</taxon>
        <taxon>Bacillati</taxon>
        <taxon>Mycoplasmatota</taxon>
        <taxon>Mollicutes</taxon>
        <taxon>Acholeplasmatales</taxon>
        <taxon>Acholeplasmataceae</taxon>
        <taxon>Candidatus Phytoplasma</taxon>
        <taxon>16SrI (Aster yellows group)</taxon>
    </lineage>
</organism>
<comment type="catalytic activity">
    <reaction evidence="8 10">
        <text>sn-glycerol 3-phosphate + NADP(+) = dihydroxyacetone phosphate + NADPH + H(+)</text>
        <dbReference type="Rhea" id="RHEA:11096"/>
        <dbReference type="ChEBI" id="CHEBI:15378"/>
        <dbReference type="ChEBI" id="CHEBI:57597"/>
        <dbReference type="ChEBI" id="CHEBI:57642"/>
        <dbReference type="ChEBI" id="CHEBI:57783"/>
        <dbReference type="ChEBI" id="CHEBI:58349"/>
        <dbReference type="EC" id="1.1.1.94"/>
    </reaction>
</comment>
<feature type="domain" description="Glycerol-3-phosphate dehydrogenase NAD-dependent C-terminal" evidence="13">
    <location>
        <begin position="231"/>
        <end position="370"/>
    </location>
</feature>
<feature type="active site" description="Proton acceptor" evidence="8">
    <location>
        <position position="242"/>
    </location>
</feature>
<dbReference type="NCBIfam" id="NF000940">
    <property type="entry name" value="PRK00094.1-2"/>
    <property type="match status" value="1"/>
</dbReference>
<dbReference type="Pfam" id="PF01210">
    <property type="entry name" value="NAD_Gly3P_dh_N"/>
    <property type="match status" value="1"/>
</dbReference>
<dbReference type="PIRSF" id="PIRSF000114">
    <property type="entry name" value="Glycerol-3-P_dh"/>
    <property type="match status" value="1"/>
</dbReference>
<feature type="binding site" evidence="8">
    <location>
        <position position="295"/>
    </location>
    <ligand>
        <name>sn-glycerol 3-phosphate</name>
        <dbReference type="ChEBI" id="CHEBI:57597"/>
    </ligand>
</feature>
<evidence type="ECO:0000259" key="12">
    <source>
        <dbReference type="Pfam" id="PF01210"/>
    </source>
</evidence>
<dbReference type="InterPro" id="IPR011128">
    <property type="entry name" value="G3P_DH_NAD-dep_N"/>
</dbReference>
<proteinExistence type="inferred from homology"/>
<keyword evidence="3 8" id="KW-0560">Oxidoreductase</keyword>
<dbReference type="SUPFAM" id="SSF51735">
    <property type="entry name" value="NAD(P)-binding Rossmann-fold domains"/>
    <property type="match status" value="1"/>
</dbReference>
<dbReference type="Pfam" id="PF07479">
    <property type="entry name" value="NAD_Gly3P_dh_C"/>
    <property type="match status" value="1"/>
</dbReference>
<evidence type="ECO:0000313" key="15">
    <source>
        <dbReference type="Proteomes" id="UP000224287"/>
    </source>
</evidence>
<dbReference type="EC" id="1.1.1.94" evidence="8"/>
<keyword evidence="15" id="KW-1185">Reference proteome</keyword>
<dbReference type="EMBL" id="CP015149">
    <property type="protein sequence ID" value="AOF54851.1"/>
    <property type="molecule type" value="Genomic_DNA"/>
</dbReference>
<feature type="binding site" evidence="8">
    <location>
        <position position="186"/>
    </location>
    <ligand>
        <name>sn-glycerol 3-phosphate</name>
        <dbReference type="ChEBI" id="CHEBI:57597"/>
    </ligand>
</feature>
<feature type="binding site" evidence="8">
    <location>
        <position position="155"/>
    </location>
    <ligand>
        <name>NADPH</name>
        <dbReference type="ChEBI" id="CHEBI:57783"/>
    </ligand>
</feature>
<feature type="binding site" evidence="8">
    <location>
        <position position="242"/>
    </location>
    <ligand>
        <name>sn-glycerol 3-phosphate</name>
        <dbReference type="ChEBI" id="CHEBI:57597"/>
    </ligand>
</feature>
<dbReference type="PANTHER" id="PTHR11728">
    <property type="entry name" value="GLYCEROL-3-PHOSPHATE DEHYDROGENASE"/>
    <property type="match status" value="1"/>
</dbReference>
<dbReference type="HAMAP" id="MF_00394">
    <property type="entry name" value="NAD_Glyc3P_dehydrog"/>
    <property type="match status" value="1"/>
</dbReference>
<keyword evidence="11" id="KW-0812">Transmembrane</keyword>
<keyword evidence="11" id="KW-0472">Membrane</keyword>
<evidence type="ECO:0000256" key="8">
    <source>
        <dbReference type="HAMAP-Rule" id="MF_00394"/>
    </source>
</evidence>
<feature type="binding site" evidence="8">
    <location>
        <position position="65"/>
    </location>
    <ligand>
        <name>NADPH</name>
        <dbReference type="ChEBI" id="CHEBI:57783"/>
    </ligand>
</feature>
<name>A0ABN4S1D4_9MOLU</name>